<gene>
    <name evidence="1" type="ORF">UFOVP1374_20</name>
</gene>
<reference evidence="1" key="1">
    <citation type="submission" date="2020-05" db="EMBL/GenBank/DDBJ databases">
        <authorList>
            <person name="Chiriac C."/>
            <person name="Salcher M."/>
            <person name="Ghai R."/>
            <person name="Kavagutti S V."/>
        </authorList>
    </citation>
    <scope>NUCLEOTIDE SEQUENCE</scope>
</reference>
<protein>
    <submittedName>
        <fullName evidence="1">Uncharacterized protein</fullName>
    </submittedName>
</protein>
<organism evidence="1">
    <name type="scientific">uncultured Caudovirales phage</name>
    <dbReference type="NCBI Taxonomy" id="2100421"/>
    <lineage>
        <taxon>Viruses</taxon>
        <taxon>Duplodnaviria</taxon>
        <taxon>Heunggongvirae</taxon>
        <taxon>Uroviricota</taxon>
        <taxon>Caudoviricetes</taxon>
        <taxon>Peduoviridae</taxon>
        <taxon>Maltschvirus</taxon>
        <taxon>Maltschvirus maltsch</taxon>
    </lineage>
</organism>
<accession>A0A6J5RV51</accession>
<proteinExistence type="predicted"/>
<name>A0A6J5RV51_9CAUD</name>
<sequence length="79" mass="8683">MAITKKKLIDQIVVSEDGIVLVREATVIEEDGAELSRKYHRSSFNPGADVSAMPENVQAICQAAWTPEVVAAHKSKFQE</sequence>
<dbReference type="EMBL" id="LR797321">
    <property type="protein sequence ID" value="CAB4202420.1"/>
    <property type="molecule type" value="Genomic_DNA"/>
</dbReference>
<evidence type="ECO:0000313" key="1">
    <source>
        <dbReference type="EMBL" id="CAB4202420.1"/>
    </source>
</evidence>